<dbReference type="GO" id="GO:0005096">
    <property type="term" value="F:GTPase activator activity"/>
    <property type="evidence" value="ECO:0007669"/>
    <property type="project" value="UniProtKB-KW"/>
</dbReference>
<accession>A0A433QUX8</accession>
<dbReference type="PANTHER" id="PTHR23176">
    <property type="entry name" value="RHO/RAC/CDC GTPASE-ACTIVATING PROTEIN"/>
    <property type="match status" value="1"/>
</dbReference>
<gene>
    <name evidence="5" type="ORF">BC938DRAFT_470936</name>
</gene>
<dbReference type="SMART" id="SM00324">
    <property type="entry name" value="RhoGAP"/>
    <property type="match status" value="1"/>
</dbReference>
<dbReference type="PANTHER" id="PTHR23176:SF134">
    <property type="entry name" value="RHO-TYPE GTPASE-ACTIVATING PROTEIN"/>
    <property type="match status" value="1"/>
</dbReference>
<dbReference type="SUPFAM" id="SSF48350">
    <property type="entry name" value="GTPase activation domain, GAP"/>
    <property type="match status" value="1"/>
</dbReference>
<evidence type="ECO:0000256" key="3">
    <source>
        <dbReference type="SAM" id="MobiDB-lite"/>
    </source>
</evidence>
<evidence type="ECO:0000259" key="4">
    <source>
        <dbReference type="PROSITE" id="PS50238"/>
    </source>
</evidence>
<evidence type="ECO:0000256" key="1">
    <source>
        <dbReference type="ARBA" id="ARBA00022468"/>
    </source>
</evidence>
<protein>
    <recommendedName>
        <fullName evidence="4">Rho-GAP domain-containing protein</fullName>
    </recommendedName>
</protein>
<feature type="compositionally biased region" description="Basic and acidic residues" evidence="3">
    <location>
        <begin position="193"/>
        <end position="203"/>
    </location>
</feature>
<dbReference type="EMBL" id="RBNJ01001076">
    <property type="protein sequence ID" value="RUS33600.1"/>
    <property type="molecule type" value="Genomic_DNA"/>
</dbReference>
<feature type="compositionally biased region" description="Pro residues" evidence="3">
    <location>
        <begin position="757"/>
        <end position="775"/>
    </location>
</feature>
<keyword evidence="6" id="KW-1185">Reference proteome</keyword>
<feature type="region of interest" description="Disordered" evidence="3">
    <location>
        <begin position="623"/>
        <end position="734"/>
    </location>
</feature>
<dbReference type="Pfam" id="PF00620">
    <property type="entry name" value="RhoGAP"/>
    <property type="match status" value="1"/>
</dbReference>
<dbReference type="AlphaFoldDB" id="A0A433QUX8"/>
<dbReference type="InterPro" id="IPR001060">
    <property type="entry name" value="FCH_dom"/>
</dbReference>
<feature type="compositionally biased region" description="Low complexity" evidence="3">
    <location>
        <begin position="747"/>
        <end position="756"/>
    </location>
</feature>
<feature type="compositionally biased region" description="Low complexity" evidence="3">
    <location>
        <begin position="714"/>
        <end position="734"/>
    </location>
</feature>
<evidence type="ECO:0000313" key="5">
    <source>
        <dbReference type="EMBL" id="RUS33600.1"/>
    </source>
</evidence>
<dbReference type="Gene3D" id="1.20.1270.60">
    <property type="entry name" value="Arfaptin homology (AH) domain/BAR domain"/>
    <property type="match status" value="1"/>
</dbReference>
<keyword evidence="2" id="KW-0175">Coiled coil</keyword>
<dbReference type="GO" id="GO:0007165">
    <property type="term" value="P:signal transduction"/>
    <property type="evidence" value="ECO:0007669"/>
    <property type="project" value="InterPro"/>
</dbReference>
<feature type="region of interest" description="Disordered" evidence="3">
    <location>
        <begin position="193"/>
        <end position="264"/>
    </location>
</feature>
<dbReference type="Proteomes" id="UP000274822">
    <property type="component" value="Unassembled WGS sequence"/>
</dbReference>
<organism evidence="5 6">
    <name type="scientific">Jimgerdemannia flammicorona</name>
    <dbReference type="NCBI Taxonomy" id="994334"/>
    <lineage>
        <taxon>Eukaryota</taxon>
        <taxon>Fungi</taxon>
        <taxon>Fungi incertae sedis</taxon>
        <taxon>Mucoromycota</taxon>
        <taxon>Mucoromycotina</taxon>
        <taxon>Endogonomycetes</taxon>
        <taxon>Endogonales</taxon>
        <taxon>Endogonaceae</taxon>
        <taxon>Jimgerdemannia</taxon>
    </lineage>
</organism>
<dbReference type="CDD" id="cd00159">
    <property type="entry name" value="RhoGAP"/>
    <property type="match status" value="1"/>
</dbReference>
<dbReference type="Gene3D" id="1.10.555.10">
    <property type="entry name" value="Rho GTPase activation protein"/>
    <property type="match status" value="1"/>
</dbReference>
<evidence type="ECO:0000256" key="2">
    <source>
        <dbReference type="SAM" id="Coils"/>
    </source>
</evidence>
<feature type="compositionally biased region" description="Low complexity" evidence="3">
    <location>
        <begin position="1"/>
        <end position="10"/>
    </location>
</feature>
<proteinExistence type="predicted"/>
<evidence type="ECO:0000313" key="6">
    <source>
        <dbReference type="Proteomes" id="UP000274822"/>
    </source>
</evidence>
<dbReference type="PROSITE" id="PS50238">
    <property type="entry name" value="RHOGAP"/>
    <property type="match status" value="1"/>
</dbReference>
<feature type="region of interest" description="Disordered" evidence="3">
    <location>
        <begin position="1"/>
        <end position="25"/>
    </location>
</feature>
<feature type="region of interest" description="Disordered" evidence="3">
    <location>
        <begin position="747"/>
        <end position="778"/>
    </location>
</feature>
<feature type="compositionally biased region" description="Polar residues" evidence="3">
    <location>
        <begin position="652"/>
        <end position="665"/>
    </location>
</feature>
<name>A0A433QUX8_9FUNG</name>
<keyword evidence="1" id="KW-0343">GTPase activation</keyword>
<feature type="coiled-coil region" evidence="2">
    <location>
        <begin position="302"/>
        <end position="329"/>
    </location>
</feature>
<dbReference type="InterPro" id="IPR000198">
    <property type="entry name" value="RhoGAP_dom"/>
</dbReference>
<dbReference type="SUPFAM" id="SSF103657">
    <property type="entry name" value="BAR/IMD domain-like"/>
    <property type="match status" value="1"/>
</dbReference>
<feature type="compositionally biased region" description="Low complexity" evidence="3">
    <location>
        <begin position="680"/>
        <end position="697"/>
    </location>
</feature>
<dbReference type="InterPro" id="IPR050729">
    <property type="entry name" value="Rho-GAP"/>
</dbReference>
<comment type="caution">
    <text evidence="5">The sequence shown here is derived from an EMBL/GenBank/DDBJ whole genome shotgun (WGS) entry which is preliminary data.</text>
</comment>
<sequence>MQPQQQQQPQKRANNRKSLSTADGEVMEIEVHSGKIRDVMKWSLEDLARILVYYKERIDVEEAYQKGLDKVTKQVDPQPQERNFTEFDVLTTTARDAWTQLQMSTAKLAEQRKETIALLRHSYDTLTAMKVGVEGTERERHEKIRKQVKKSMQESNDAYIEQRWQVVPKLRRTYELKCRELEAAKDAYDKAHPAVKDAHDKTHPAAAPSPFPQPHPSTSGESQSSHSSHSSSHHAQHSSVDEKNLPPLPSSTMPNPASPMVPSAQVEVLSPDGTKEKRIDRFINKVATSFGTVDPVKQNVKNAKTKKEIADADAEYRKAIQQLEILRIKQMMTMERAGQTLDTVLTEKATQTKAALEAYVTTEKKSALATKDIMENMVTYVDCIKPDIDVEQWRVEFKKEGFQKPNPVNYVNFYAGESKDMIFGVTLSDYSRIHRRMVPLIVERCIAAVQDRGALDREGIYRISGRQSTTERLRQQFERDEEACVFGENGVTEDVSAIAGILKIYLRELPEPLFPFTLEERIEYSRIGDDQTRITQLWQRVSKLPDCHIETLKVLVDHLANVSLHADHNKMNLQNLSLIFTPAIFHDHNQEKPGEWHADRVLDDLVHHRDNVFWDRRKHPIGTEPPKLILRPRKSFEANPPGLASGPVPAPTKSTPSDVTPVTSDSAKRLGRHKRSESRTSVGSTGSGSTVVDHGVTPLQVGRVAAKIGEGNDASSPTGSTASSSTPTSPGKSSTLVTISRIFGVHSSSSATSQTPSPVPSPAPSPVPSPTPPVPAHVQQSIPVTAQPIVPAQAQQSVPAVAQQSAPAVAQQSAPAVARQSVPAVVQQSVPTVAQQSVPAVAQQSVPAVAQQSVPAVAQQSVPAVAQQSVPAVAQQSVPAVAQQSVPAVAQQSVPAVVQQSVPAVVQQSVPAIVQQSLPTMAQSNAPAHTGSSSTGTTALMEPPLTKAQLQPSTIAMVEAAAGPAAPIRPIIPARGSSANSVNSLKEVESEAPLTAPVAAASVPAPVAAQTAVPM</sequence>
<dbReference type="InterPro" id="IPR027267">
    <property type="entry name" value="AH/BAR_dom_sf"/>
</dbReference>
<feature type="compositionally biased region" description="Low complexity" evidence="3">
    <location>
        <begin position="216"/>
        <end position="230"/>
    </location>
</feature>
<feature type="domain" description="Rho-GAP" evidence="4">
    <location>
        <begin position="425"/>
        <end position="613"/>
    </location>
</feature>
<dbReference type="InterPro" id="IPR008936">
    <property type="entry name" value="Rho_GTPase_activation_prot"/>
</dbReference>
<dbReference type="Pfam" id="PF00611">
    <property type="entry name" value="FCH"/>
    <property type="match status" value="1"/>
</dbReference>
<dbReference type="GO" id="GO:0005737">
    <property type="term" value="C:cytoplasm"/>
    <property type="evidence" value="ECO:0007669"/>
    <property type="project" value="TreeGrafter"/>
</dbReference>
<reference evidence="5 6" key="1">
    <citation type="journal article" date="2018" name="New Phytol.">
        <title>Phylogenomics of Endogonaceae and evolution of mycorrhizas within Mucoromycota.</title>
        <authorList>
            <person name="Chang Y."/>
            <person name="Desiro A."/>
            <person name="Na H."/>
            <person name="Sandor L."/>
            <person name="Lipzen A."/>
            <person name="Clum A."/>
            <person name="Barry K."/>
            <person name="Grigoriev I.V."/>
            <person name="Martin F.M."/>
            <person name="Stajich J.E."/>
            <person name="Smith M.E."/>
            <person name="Bonito G."/>
            <person name="Spatafora J.W."/>
        </authorList>
    </citation>
    <scope>NUCLEOTIDE SEQUENCE [LARGE SCALE GENOMIC DNA]</scope>
    <source>
        <strain evidence="5 6">AD002</strain>
    </source>
</reference>